<comment type="caution">
    <text evidence="12">The sequence shown here is derived from an EMBL/GenBank/DDBJ whole genome shotgun (WGS) entry which is preliminary data.</text>
</comment>
<organism evidence="12 13">
    <name type="scientific">Dactylosporangium darangshiense</name>
    <dbReference type="NCBI Taxonomy" id="579108"/>
    <lineage>
        <taxon>Bacteria</taxon>
        <taxon>Bacillati</taxon>
        <taxon>Actinomycetota</taxon>
        <taxon>Actinomycetes</taxon>
        <taxon>Micromonosporales</taxon>
        <taxon>Micromonosporaceae</taxon>
        <taxon>Dactylosporangium</taxon>
    </lineage>
</organism>
<dbReference type="PANTHER" id="PTHR34876">
    <property type="match status" value="1"/>
</dbReference>
<sequence length="361" mass="37053">MVANAVAGGGARAAVMLALTLGGLGLVSGCGKEDPPEPSAAASYRNCAPASAGAQAAAPANPLAGRPLFVDPNGPAVLQVERWTGQQRAADAASLRKIADRPAALWISDGPGTVGARVDAVLTCAATQGQLPVLVAYNIPNRDCGKYSSGGAASPDEYKAWIRAFAGGVRNRPVAVILEPDAIAHAVEGCETESRYSLLSDAVAVLKATGSAAVYLDAGNPRWITDVRTVATALQRSGIDGADGFALNVANFITTPENVAYGKQVSDATPGKPHFVIDTSRNGAGPVDGTGDEIDGGPRWCNPPGRLLGAAPTTTNTGDTRVDALLWIKRPGESDGTCRAGEPPAGQWWPEYALDLAQRSH</sequence>
<protein>
    <recommendedName>
        <fullName evidence="10">Glucanase</fullName>
        <ecNumber evidence="10">3.2.1.-</ecNumber>
    </recommendedName>
</protein>
<keyword evidence="4" id="KW-1015">Disulfide bond</keyword>
<dbReference type="PIRSF" id="PIRSF001100">
    <property type="entry name" value="Beta_cellobiohydrolase"/>
    <property type="match status" value="1"/>
</dbReference>
<evidence type="ECO:0000256" key="9">
    <source>
        <dbReference type="PROSITE-ProRule" id="PRU10057"/>
    </source>
</evidence>
<gene>
    <name evidence="12" type="ORF">GCM10022255_098130</name>
</gene>
<evidence type="ECO:0000313" key="13">
    <source>
        <dbReference type="Proteomes" id="UP001500620"/>
    </source>
</evidence>
<evidence type="ECO:0000313" key="12">
    <source>
        <dbReference type="EMBL" id="GAA4262225.1"/>
    </source>
</evidence>
<keyword evidence="6 10" id="KW-0326">Glycosidase</keyword>
<evidence type="ECO:0000256" key="3">
    <source>
        <dbReference type="ARBA" id="ARBA00023001"/>
    </source>
</evidence>
<feature type="active site" evidence="8">
    <location>
        <position position="143"/>
    </location>
</feature>
<evidence type="ECO:0000256" key="4">
    <source>
        <dbReference type="ARBA" id="ARBA00023157"/>
    </source>
</evidence>
<keyword evidence="1" id="KW-0732">Signal</keyword>
<dbReference type="GO" id="GO:0016787">
    <property type="term" value="F:hydrolase activity"/>
    <property type="evidence" value="ECO:0007669"/>
    <property type="project" value="UniProtKB-KW"/>
</dbReference>
<evidence type="ECO:0000256" key="11">
    <source>
        <dbReference type="SAM" id="MobiDB-lite"/>
    </source>
</evidence>
<feature type="region of interest" description="Disordered" evidence="11">
    <location>
        <begin position="277"/>
        <end position="297"/>
    </location>
</feature>
<reference evidence="13" key="1">
    <citation type="journal article" date="2019" name="Int. J. Syst. Evol. Microbiol.">
        <title>The Global Catalogue of Microorganisms (GCM) 10K type strain sequencing project: providing services to taxonomists for standard genome sequencing and annotation.</title>
        <authorList>
            <consortium name="The Broad Institute Genomics Platform"/>
            <consortium name="The Broad Institute Genome Sequencing Center for Infectious Disease"/>
            <person name="Wu L."/>
            <person name="Ma J."/>
        </authorList>
    </citation>
    <scope>NUCLEOTIDE SEQUENCE [LARGE SCALE GENOMIC DNA]</scope>
    <source>
        <strain evidence="13">JCM 17441</strain>
    </source>
</reference>
<dbReference type="PANTHER" id="PTHR34876:SF4">
    <property type="entry name" value="1,4-BETA-D-GLUCAN CELLOBIOHYDROLASE C-RELATED"/>
    <property type="match status" value="1"/>
</dbReference>
<dbReference type="Gene3D" id="3.20.20.40">
    <property type="entry name" value="1, 4-beta cellobiohydrolase"/>
    <property type="match status" value="1"/>
</dbReference>
<evidence type="ECO:0000256" key="5">
    <source>
        <dbReference type="ARBA" id="ARBA00023277"/>
    </source>
</evidence>
<evidence type="ECO:0000256" key="2">
    <source>
        <dbReference type="ARBA" id="ARBA00022801"/>
    </source>
</evidence>
<dbReference type="EC" id="3.2.1.-" evidence="10"/>
<keyword evidence="13" id="KW-1185">Reference proteome</keyword>
<evidence type="ECO:0000256" key="6">
    <source>
        <dbReference type="ARBA" id="ARBA00023295"/>
    </source>
</evidence>
<dbReference type="SUPFAM" id="SSF51989">
    <property type="entry name" value="Glycosyl hydrolases family 6, cellulases"/>
    <property type="match status" value="1"/>
</dbReference>
<feature type="active site" description="Proton donor" evidence="9">
    <location>
        <position position="181"/>
    </location>
</feature>
<accession>A0ABP8DR36</accession>
<dbReference type="PRINTS" id="PR00733">
    <property type="entry name" value="GLHYDRLASE6"/>
</dbReference>
<keyword evidence="5 10" id="KW-0119">Carbohydrate metabolism</keyword>
<keyword evidence="3 10" id="KW-0136">Cellulose degradation</keyword>
<name>A0ABP8DR36_9ACTN</name>
<dbReference type="PROSITE" id="PS00655">
    <property type="entry name" value="GLYCOSYL_HYDROL_F6_1"/>
    <property type="match status" value="1"/>
</dbReference>
<evidence type="ECO:0000256" key="1">
    <source>
        <dbReference type="ARBA" id="ARBA00022729"/>
    </source>
</evidence>
<dbReference type="EMBL" id="BAABAT010000050">
    <property type="protein sequence ID" value="GAA4262225.1"/>
    <property type="molecule type" value="Genomic_DNA"/>
</dbReference>
<dbReference type="InterPro" id="IPR016288">
    <property type="entry name" value="Beta_cellobiohydrolase"/>
</dbReference>
<evidence type="ECO:0000256" key="10">
    <source>
        <dbReference type="RuleBase" id="RU361186"/>
    </source>
</evidence>
<evidence type="ECO:0000256" key="7">
    <source>
        <dbReference type="ARBA" id="ARBA00023326"/>
    </source>
</evidence>
<dbReference type="Proteomes" id="UP001500620">
    <property type="component" value="Unassembled WGS sequence"/>
</dbReference>
<dbReference type="InterPro" id="IPR001524">
    <property type="entry name" value="Glyco_hydro_6_CS"/>
</dbReference>
<dbReference type="InterPro" id="IPR036434">
    <property type="entry name" value="Beta_cellobiohydrolase_sf"/>
</dbReference>
<evidence type="ECO:0000256" key="8">
    <source>
        <dbReference type="PROSITE-ProRule" id="PRU10056"/>
    </source>
</evidence>
<dbReference type="Pfam" id="PF01341">
    <property type="entry name" value="Glyco_hydro_6"/>
    <property type="match status" value="1"/>
</dbReference>
<keyword evidence="2 10" id="KW-0378">Hydrolase</keyword>
<dbReference type="PROSITE" id="PS00656">
    <property type="entry name" value="GLYCOSYL_HYDROL_F6_2"/>
    <property type="match status" value="1"/>
</dbReference>
<comment type="similarity">
    <text evidence="10">Belongs to the glycosyl hydrolase family 6.</text>
</comment>
<keyword evidence="7 10" id="KW-0624">Polysaccharide degradation</keyword>
<proteinExistence type="inferred from homology"/>